<keyword evidence="4" id="KW-0813">Transport</keyword>
<dbReference type="FunFam" id="3.40.50.300:FF:000695">
    <property type="entry name" value="Flagellar biosynthesis regulator FlhF"/>
    <property type="match status" value="1"/>
</dbReference>
<evidence type="ECO:0000256" key="14">
    <source>
        <dbReference type="SAM" id="MobiDB-lite"/>
    </source>
</evidence>
<keyword evidence="6" id="KW-0547">Nucleotide-binding</keyword>
<sequence length="437" mass="47137">MKVKKYIVDSMPDALQKIRTELGKDAVIINTKEIRVGGFLGMFTKKKVEVVAATDSNPESAATARPAIAAARPATAAASSSLAGLSAPIMSPAPVAATRPATSVRPEPRPSFEAAAAATSPAPYAPAPAAPSGAKEDALLQEMKQMKEMMLRLAQAQTGTGAATAVEEALPPAFDAIRSRLVEQDVLSELAAKLVEDSILRLEEEGRPASELSAVEAGAAVKSAIVELLTKRPIEQIRQDARIVHFVGPTGVGKTTTIAKLAAEQTLKFRKSIGLITSDTYRIAAIEQLRTYASILNVPLEVVFSALDLQKALDRMQDRDMILMDTAGRNFRNEMAVSELQSLLRIEERKDTFLVLSLSMKYSDMKAVTDNFFRFGVEKVLFTKADETATLGSIVNLLHDFPLSLSYVTHGQNVPDDIHIADARNMADELVGEPHEE</sequence>
<evidence type="ECO:0000256" key="10">
    <source>
        <dbReference type="ARBA" id="ARBA00023136"/>
    </source>
</evidence>
<dbReference type="RefSeq" id="WP_138196650.1">
    <property type="nucleotide sequence ID" value="NZ_VCIW01000018.1"/>
</dbReference>
<comment type="subcellular location">
    <subcellularLocation>
        <location evidence="1">Cell membrane</location>
        <topology evidence="1">Peripheral membrane protein</topology>
        <orientation evidence="1">Cytoplasmic side</orientation>
    </subcellularLocation>
</comment>
<dbReference type="AlphaFoldDB" id="A0A5R9G6T6"/>
<dbReference type="GO" id="GO:0003924">
    <property type="term" value="F:GTPase activity"/>
    <property type="evidence" value="ECO:0007669"/>
    <property type="project" value="UniProtKB-UniRule"/>
</dbReference>
<protein>
    <recommendedName>
        <fullName evidence="3 13">Flagellar biosynthesis protein FlhF</fullName>
    </recommendedName>
</protein>
<dbReference type="Gene3D" id="1.20.120.1380">
    <property type="entry name" value="Flagellar FlhF biosynthesis protein, N domain"/>
    <property type="match status" value="1"/>
</dbReference>
<keyword evidence="18" id="KW-1185">Reference proteome</keyword>
<dbReference type="Gene3D" id="3.40.50.300">
    <property type="entry name" value="P-loop containing nucleotide triphosphate hydrolases"/>
    <property type="match status" value="1"/>
</dbReference>
<dbReference type="GO" id="GO:0044781">
    <property type="term" value="P:bacterial-type flagellum organization"/>
    <property type="evidence" value="ECO:0007669"/>
    <property type="project" value="UniProtKB-UniRule"/>
</dbReference>
<dbReference type="EMBL" id="VCIW01000018">
    <property type="protein sequence ID" value="TLS49830.1"/>
    <property type="molecule type" value="Genomic_DNA"/>
</dbReference>
<dbReference type="SMART" id="SM00962">
    <property type="entry name" value="SRP54"/>
    <property type="match status" value="1"/>
</dbReference>
<feature type="domain" description="AAA+ ATPase" evidence="15">
    <location>
        <begin position="240"/>
        <end position="437"/>
    </location>
</feature>
<dbReference type="Proteomes" id="UP000309676">
    <property type="component" value="Unassembled WGS sequence"/>
</dbReference>
<keyword evidence="11" id="KW-1006">Bacterial flagellum protein export</keyword>
<feature type="domain" description="SRP54-type proteins GTP-binding" evidence="16">
    <location>
        <begin position="241"/>
        <end position="432"/>
    </location>
</feature>
<evidence type="ECO:0000256" key="1">
    <source>
        <dbReference type="ARBA" id="ARBA00004413"/>
    </source>
</evidence>
<comment type="caution">
    <text evidence="17">The sequence shown here is derived from an EMBL/GenBank/DDBJ whole genome shotgun (WGS) entry which is preliminary data.</text>
</comment>
<dbReference type="Pfam" id="PF00448">
    <property type="entry name" value="SRP54"/>
    <property type="match status" value="1"/>
</dbReference>
<evidence type="ECO:0000313" key="17">
    <source>
        <dbReference type="EMBL" id="TLS49830.1"/>
    </source>
</evidence>
<dbReference type="GO" id="GO:0005525">
    <property type="term" value="F:GTP binding"/>
    <property type="evidence" value="ECO:0007669"/>
    <property type="project" value="UniProtKB-UniRule"/>
</dbReference>
<dbReference type="InterPro" id="IPR000897">
    <property type="entry name" value="SRP54_GTPase_dom"/>
</dbReference>
<keyword evidence="5" id="KW-1003">Cell membrane</keyword>
<dbReference type="PANTHER" id="PTHR43134">
    <property type="entry name" value="SIGNAL RECOGNITION PARTICLE RECEPTOR SUBUNIT ALPHA"/>
    <property type="match status" value="1"/>
</dbReference>
<accession>A0A5R9G6T6</accession>
<dbReference type="SMART" id="SM00382">
    <property type="entry name" value="AAA"/>
    <property type="match status" value="1"/>
</dbReference>
<name>A0A5R9G6T6_9BACL</name>
<dbReference type="GO" id="GO:0005047">
    <property type="term" value="F:signal recognition particle binding"/>
    <property type="evidence" value="ECO:0007669"/>
    <property type="project" value="TreeGrafter"/>
</dbReference>
<evidence type="ECO:0000256" key="9">
    <source>
        <dbReference type="ARBA" id="ARBA00023134"/>
    </source>
</evidence>
<gene>
    <name evidence="17" type="primary">flhF</name>
    <name evidence="17" type="ORF">FE782_22775</name>
</gene>
<evidence type="ECO:0000256" key="7">
    <source>
        <dbReference type="ARBA" id="ARBA00022795"/>
    </source>
</evidence>
<evidence type="ECO:0000256" key="3">
    <source>
        <dbReference type="ARBA" id="ARBA00014919"/>
    </source>
</evidence>
<dbReference type="InterPro" id="IPR020006">
    <property type="entry name" value="FlhF"/>
</dbReference>
<reference evidence="17 18" key="1">
    <citation type="submission" date="2019-05" db="EMBL/GenBank/DDBJ databases">
        <authorList>
            <person name="Narsing Rao M.P."/>
            <person name="Li W.J."/>
        </authorList>
    </citation>
    <scope>NUCLEOTIDE SEQUENCE [LARGE SCALE GENOMIC DNA]</scope>
    <source>
        <strain evidence="17 18">SYSU_K30003</strain>
    </source>
</reference>
<evidence type="ECO:0000256" key="11">
    <source>
        <dbReference type="ARBA" id="ARBA00023225"/>
    </source>
</evidence>
<keyword evidence="17" id="KW-0282">Flagellum</keyword>
<dbReference type="SUPFAM" id="SSF52540">
    <property type="entry name" value="P-loop containing nucleoside triphosphate hydrolases"/>
    <property type="match status" value="1"/>
</dbReference>
<dbReference type="OrthoDB" id="9778554at2"/>
<dbReference type="GO" id="GO:0006614">
    <property type="term" value="P:SRP-dependent cotranslational protein targeting to membrane"/>
    <property type="evidence" value="ECO:0007669"/>
    <property type="project" value="UniProtKB-UniRule"/>
</dbReference>
<evidence type="ECO:0000259" key="16">
    <source>
        <dbReference type="SMART" id="SM00962"/>
    </source>
</evidence>
<dbReference type="GO" id="GO:0005886">
    <property type="term" value="C:plasma membrane"/>
    <property type="evidence" value="ECO:0007669"/>
    <property type="project" value="UniProtKB-SubCell"/>
</dbReference>
<evidence type="ECO:0000256" key="6">
    <source>
        <dbReference type="ARBA" id="ARBA00022741"/>
    </source>
</evidence>
<evidence type="ECO:0000256" key="4">
    <source>
        <dbReference type="ARBA" id="ARBA00022448"/>
    </source>
</evidence>
<feature type="region of interest" description="Disordered" evidence="14">
    <location>
        <begin position="98"/>
        <end position="134"/>
    </location>
</feature>
<keyword evidence="9" id="KW-0342">GTP-binding</keyword>
<dbReference type="CDD" id="cd17873">
    <property type="entry name" value="FlhF"/>
    <property type="match status" value="1"/>
</dbReference>
<organism evidence="17 18">
    <name type="scientific">Paenibacillus antri</name>
    <dbReference type="NCBI Taxonomy" id="2582848"/>
    <lineage>
        <taxon>Bacteria</taxon>
        <taxon>Bacillati</taxon>
        <taxon>Bacillota</taxon>
        <taxon>Bacilli</taxon>
        <taxon>Bacillales</taxon>
        <taxon>Paenibacillaceae</taxon>
        <taxon>Paenibacillus</taxon>
    </lineage>
</organism>
<keyword evidence="10" id="KW-0472">Membrane</keyword>
<evidence type="ECO:0000256" key="5">
    <source>
        <dbReference type="ARBA" id="ARBA00022475"/>
    </source>
</evidence>
<feature type="compositionally biased region" description="Low complexity" evidence="14">
    <location>
        <begin position="111"/>
        <end position="122"/>
    </location>
</feature>
<dbReference type="InterPro" id="IPR003593">
    <property type="entry name" value="AAA+_ATPase"/>
</dbReference>
<dbReference type="InterPro" id="IPR027417">
    <property type="entry name" value="P-loop_NTPase"/>
</dbReference>
<evidence type="ECO:0000256" key="13">
    <source>
        <dbReference type="NCBIfam" id="TIGR03499"/>
    </source>
</evidence>
<dbReference type="InterPro" id="IPR047040">
    <property type="entry name" value="FlhF__GTPase_dom"/>
</dbReference>
<comment type="function">
    <text evidence="12">Necessary for flagellar biosynthesis. May be involved in translocation of the flagellum.</text>
</comment>
<dbReference type="NCBIfam" id="TIGR03499">
    <property type="entry name" value="FlhF"/>
    <property type="match status" value="1"/>
</dbReference>
<evidence type="ECO:0000256" key="12">
    <source>
        <dbReference type="ARBA" id="ARBA00025337"/>
    </source>
</evidence>
<evidence type="ECO:0000313" key="18">
    <source>
        <dbReference type="Proteomes" id="UP000309676"/>
    </source>
</evidence>
<keyword evidence="17" id="KW-0966">Cell projection</keyword>
<comment type="similarity">
    <text evidence="2">Belongs to the GTP-binding SRP family.</text>
</comment>
<keyword evidence="17" id="KW-0969">Cilium</keyword>
<keyword evidence="7" id="KW-1005">Bacterial flagellum biogenesis</keyword>
<proteinExistence type="inferred from homology"/>
<evidence type="ECO:0000256" key="2">
    <source>
        <dbReference type="ARBA" id="ARBA00008531"/>
    </source>
</evidence>
<evidence type="ECO:0000256" key="8">
    <source>
        <dbReference type="ARBA" id="ARBA00022927"/>
    </source>
</evidence>
<dbReference type="PANTHER" id="PTHR43134:SF3">
    <property type="entry name" value="FLAGELLAR BIOSYNTHESIS PROTEIN FLHF"/>
    <property type="match status" value="1"/>
</dbReference>
<evidence type="ECO:0000259" key="15">
    <source>
        <dbReference type="SMART" id="SM00382"/>
    </source>
</evidence>
<dbReference type="GO" id="GO:0015031">
    <property type="term" value="P:protein transport"/>
    <property type="evidence" value="ECO:0007669"/>
    <property type="project" value="UniProtKB-KW"/>
</dbReference>
<keyword evidence="8" id="KW-0653">Protein transport</keyword>